<dbReference type="PATRIC" id="fig|316.101.peg.110"/>
<dbReference type="Proteomes" id="UP000032487">
    <property type="component" value="Unassembled WGS sequence"/>
</dbReference>
<evidence type="ECO:0000313" key="3">
    <source>
        <dbReference type="EMBL" id="KJH83125.1"/>
    </source>
</evidence>
<protein>
    <submittedName>
        <fullName evidence="3">Uncharacterized protein</fullName>
    </submittedName>
</protein>
<evidence type="ECO:0000256" key="1">
    <source>
        <dbReference type="SAM" id="MobiDB-lite"/>
    </source>
</evidence>
<dbReference type="OrthoDB" id="7005982at2"/>
<feature type="compositionally biased region" description="Polar residues" evidence="1">
    <location>
        <begin position="38"/>
        <end position="54"/>
    </location>
</feature>
<organism evidence="3 4">
    <name type="scientific">Stutzerimonas stutzeri</name>
    <name type="common">Pseudomonas stutzeri</name>
    <dbReference type="NCBI Taxonomy" id="316"/>
    <lineage>
        <taxon>Bacteria</taxon>
        <taxon>Pseudomonadati</taxon>
        <taxon>Pseudomonadota</taxon>
        <taxon>Gammaproteobacteria</taxon>
        <taxon>Pseudomonadales</taxon>
        <taxon>Pseudomonadaceae</taxon>
        <taxon>Stutzerimonas</taxon>
    </lineage>
</organism>
<feature type="region of interest" description="Disordered" evidence="1">
    <location>
        <begin position="24"/>
        <end position="92"/>
    </location>
</feature>
<feature type="signal peptide" evidence="2">
    <location>
        <begin position="1"/>
        <end position="22"/>
    </location>
</feature>
<reference evidence="3 4" key="1">
    <citation type="submission" date="2015-02" db="EMBL/GenBank/DDBJ databases">
        <title>Draft genome sequence of Pseudomonas stutzeri NT0128 isolated from wheat (Triticum turgidum) rhizosphere.</title>
        <authorList>
            <person name="Tovi N."/>
            <person name="Frenk S."/>
            <person name="Hadar Y."/>
            <person name="Minz D."/>
        </authorList>
    </citation>
    <scope>NUCLEOTIDE SEQUENCE [LARGE SCALE GENOMIC DNA]</scope>
    <source>
        <strain evidence="3 4">NT0128</strain>
    </source>
</reference>
<feature type="chain" id="PRO_5002338728" evidence="2">
    <location>
        <begin position="23"/>
        <end position="92"/>
    </location>
</feature>
<feature type="compositionally biased region" description="Basic and acidic residues" evidence="1">
    <location>
        <begin position="57"/>
        <end position="92"/>
    </location>
</feature>
<proteinExistence type="predicted"/>
<sequence length="92" mass="9991">MNTCISLTVAVFASILATSAIANQDDMHDGTHGAAGDTQGSAMSETHQRANTANVGKDGKTIDQKMKNEVQDDWREDAEERRDADVSKPEQR</sequence>
<name>A0A0D9AQ23_STUST</name>
<evidence type="ECO:0000313" key="4">
    <source>
        <dbReference type="Proteomes" id="UP000032487"/>
    </source>
</evidence>
<dbReference type="RefSeq" id="WP_045161114.1">
    <property type="nucleotide sequence ID" value="NZ_JYHV01000012.1"/>
</dbReference>
<comment type="caution">
    <text evidence="3">The sequence shown here is derived from an EMBL/GenBank/DDBJ whole genome shotgun (WGS) entry which is preliminary data.</text>
</comment>
<dbReference type="AlphaFoldDB" id="A0A0D9AQ23"/>
<dbReference type="EMBL" id="JYHV01000012">
    <property type="protein sequence ID" value="KJH83125.1"/>
    <property type="molecule type" value="Genomic_DNA"/>
</dbReference>
<evidence type="ECO:0000256" key="2">
    <source>
        <dbReference type="SAM" id="SignalP"/>
    </source>
</evidence>
<accession>A0A0D9AQ23</accession>
<keyword evidence="2" id="KW-0732">Signal</keyword>
<gene>
    <name evidence="3" type="ORF">UF78_05885</name>
</gene>